<feature type="compositionally biased region" description="Low complexity" evidence="1">
    <location>
        <begin position="17"/>
        <end position="32"/>
    </location>
</feature>
<dbReference type="KEGG" id="arev:RVR_3544"/>
<dbReference type="AlphaFoldDB" id="A0A7U3VNL0"/>
<feature type="region of interest" description="Disordered" evidence="1">
    <location>
        <begin position="1"/>
        <end position="133"/>
    </location>
</feature>
<feature type="transmembrane region" description="Helical" evidence="2">
    <location>
        <begin position="160"/>
        <end position="183"/>
    </location>
</feature>
<feature type="transmembrane region" description="Helical" evidence="2">
    <location>
        <begin position="210"/>
        <end position="235"/>
    </location>
</feature>
<organism evidence="4 5">
    <name type="scientific">Actinacidiphila reveromycinica</name>
    <dbReference type="NCBI Taxonomy" id="659352"/>
    <lineage>
        <taxon>Bacteria</taxon>
        <taxon>Bacillati</taxon>
        <taxon>Actinomycetota</taxon>
        <taxon>Actinomycetes</taxon>
        <taxon>Kitasatosporales</taxon>
        <taxon>Streptomycetaceae</taxon>
        <taxon>Actinacidiphila</taxon>
    </lineage>
</organism>
<feature type="transmembrane region" description="Helical" evidence="2">
    <location>
        <begin position="395"/>
        <end position="425"/>
    </location>
</feature>
<feature type="domain" description="DUF7847" evidence="3">
    <location>
        <begin position="141"/>
        <end position="412"/>
    </location>
</feature>
<evidence type="ECO:0000313" key="5">
    <source>
        <dbReference type="Proteomes" id="UP000595703"/>
    </source>
</evidence>
<feature type="compositionally biased region" description="Basic and acidic residues" evidence="1">
    <location>
        <begin position="1"/>
        <end position="15"/>
    </location>
</feature>
<dbReference type="InterPro" id="IPR057169">
    <property type="entry name" value="DUF7847"/>
</dbReference>
<evidence type="ECO:0000259" key="3">
    <source>
        <dbReference type="Pfam" id="PF25231"/>
    </source>
</evidence>
<reference evidence="4 5" key="1">
    <citation type="journal article" date="2010" name="J. Bacteriol.">
        <title>Biochemical characterization of a novel indole prenyltransferase from Streptomyces sp. SN-593.</title>
        <authorList>
            <person name="Takahashi S."/>
            <person name="Takagi H."/>
            <person name="Toyoda A."/>
            <person name="Uramoto M."/>
            <person name="Nogawa T."/>
            <person name="Ueki M."/>
            <person name="Sakaki Y."/>
            <person name="Osada H."/>
        </authorList>
    </citation>
    <scope>NUCLEOTIDE SEQUENCE [LARGE SCALE GENOMIC DNA]</scope>
    <source>
        <strain evidence="4 5">SN-593</strain>
    </source>
</reference>
<feature type="compositionally biased region" description="Pro residues" evidence="1">
    <location>
        <begin position="92"/>
        <end position="116"/>
    </location>
</feature>
<dbReference type="EMBL" id="AP018365">
    <property type="protein sequence ID" value="BBA97684.1"/>
    <property type="molecule type" value="Genomic_DNA"/>
</dbReference>
<gene>
    <name evidence="4" type="ORF">RVR_3544</name>
</gene>
<dbReference type="Proteomes" id="UP000595703">
    <property type="component" value="Chromosome"/>
</dbReference>
<sequence length="445" mass="46371">MARWRLEPAEQHEEGQPPMTNTPGSTTPGPSDSPEPDGGTGPGPAPSPQLPEQDRPAAPSVPPEASLHRPDPGPGWSAQQPPADANGWGRWTPPPGSRSPLPPSQGGPRWGGPPAPNGWQQQGPWSRPAAPQPGVVPLRPLDVGEILGGSVATLRRHWRAILGVTATVALVTQAIAVVVQGSYTDDGSLEKLEDTDHPSAHDLLHGLRDAYAGLGLTVVVAALGVLTATAILALVTSRAVLGRTVAVGEVWREARGRFGRLVGLALLLVGLYVAVLGIGVLPGVLVAAAGVSDGGAALAVLGACAGLVVMVWLWILLSLSPPALMLENQSVVGAMKRSAKLVRGAWWRVLGVELLTVLVTYIASAIIELPFTILSSAVTNESFSSFYNSDSSPGWTFLVVNGIGAVVGSMVTLPVSSGTVTLLYIDQRIRRESLDIELHQAAEQK</sequence>
<keyword evidence="2" id="KW-1133">Transmembrane helix</keyword>
<reference evidence="4 5" key="2">
    <citation type="journal article" date="2011" name="J. Antibiot.">
        <title>Furaquinocins I and J: novel polyketide isoprenoid hybrid compounds from Streptomyces reveromyceticus SN-593.</title>
        <authorList>
            <person name="Panthee S."/>
            <person name="Takahashi S."/>
            <person name="Takagi H."/>
            <person name="Nogawa T."/>
            <person name="Oowada E."/>
            <person name="Uramoto M."/>
            <person name="Osada H."/>
        </authorList>
    </citation>
    <scope>NUCLEOTIDE SEQUENCE [LARGE SCALE GENOMIC DNA]</scope>
    <source>
        <strain evidence="4 5">SN-593</strain>
    </source>
</reference>
<dbReference type="Pfam" id="PF25231">
    <property type="entry name" value="DUF7847"/>
    <property type="match status" value="1"/>
</dbReference>
<protein>
    <submittedName>
        <fullName evidence="4">Putative integral membrane protein</fullName>
    </submittedName>
</protein>
<dbReference type="PANTHER" id="PTHR33133:SF1">
    <property type="entry name" value="EXPRESSED PROTEIN-RELATED"/>
    <property type="match status" value="1"/>
</dbReference>
<name>A0A7U3VNL0_9ACTN</name>
<proteinExistence type="predicted"/>
<feature type="transmembrane region" description="Helical" evidence="2">
    <location>
        <begin position="295"/>
        <end position="317"/>
    </location>
</feature>
<feature type="transmembrane region" description="Helical" evidence="2">
    <location>
        <begin position="345"/>
        <end position="367"/>
    </location>
</feature>
<keyword evidence="2" id="KW-0472">Membrane</keyword>
<dbReference type="PANTHER" id="PTHR33133">
    <property type="entry name" value="OS08G0107100 PROTEIN-RELATED"/>
    <property type="match status" value="1"/>
</dbReference>
<reference evidence="4 5" key="3">
    <citation type="journal article" date="2011" name="Nat. Chem. Biol.">
        <title>Reveromycin A biosynthesis uses RevG and RevJ for stereospecific spiroacetal formation.</title>
        <authorList>
            <person name="Takahashi S."/>
            <person name="Toyoda A."/>
            <person name="Sekiyama Y."/>
            <person name="Takagi H."/>
            <person name="Nogawa T."/>
            <person name="Uramoto M."/>
            <person name="Suzuki R."/>
            <person name="Koshino H."/>
            <person name="Kumano T."/>
            <person name="Panthee S."/>
            <person name="Dairi T."/>
            <person name="Ishikawa J."/>
            <person name="Ikeda H."/>
            <person name="Sakaki Y."/>
            <person name="Osada H."/>
        </authorList>
    </citation>
    <scope>NUCLEOTIDE SEQUENCE [LARGE SCALE GENOMIC DNA]</scope>
    <source>
        <strain evidence="4 5">SN-593</strain>
    </source>
</reference>
<reference evidence="4 5" key="4">
    <citation type="journal article" date="2020" name="Sci. Rep.">
        <title>beta-carboline chemical signals induce reveromycin production through a LuxR family regulator in Streptomyces sp. SN-593.</title>
        <authorList>
            <person name="Panthee S."/>
            <person name="Kito N."/>
            <person name="Hayashi T."/>
            <person name="Shimizu T."/>
            <person name="Ishikawa J."/>
            <person name="Hamamoto H."/>
            <person name="Osada H."/>
            <person name="Takahashi S."/>
        </authorList>
    </citation>
    <scope>NUCLEOTIDE SEQUENCE [LARGE SCALE GENOMIC DNA]</scope>
    <source>
        <strain evidence="4 5">SN-593</strain>
    </source>
</reference>
<evidence type="ECO:0000313" key="4">
    <source>
        <dbReference type="EMBL" id="BBA97684.1"/>
    </source>
</evidence>
<accession>A0A7U3VNL0</accession>
<evidence type="ECO:0000256" key="1">
    <source>
        <dbReference type="SAM" id="MobiDB-lite"/>
    </source>
</evidence>
<evidence type="ECO:0000256" key="2">
    <source>
        <dbReference type="SAM" id="Phobius"/>
    </source>
</evidence>
<keyword evidence="2" id="KW-0812">Transmembrane</keyword>
<feature type="transmembrane region" description="Helical" evidence="2">
    <location>
        <begin position="261"/>
        <end position="289"/>
    </location>
</feature>
<keyword evidence="5" id="KW-1185">Reference proteome</keyword>